<keyword evidence="1 6" id="KW-0540">Nuclease</keyword>
<evidence type="ECO:0000256" key="5">
    <source>
        <dbReference type="ARBA" id="ARBA00023204"/>
    </source>
</evidence>
<dbReference type="RefSeq" id="WP_186904248.1">
    <property type="nucleotide sequence ID" value="NZ_JACOGD010000006.1"/>
</dbReference>
<reference evidence="7 8" key="1">
    <citation type="submission" date="2020-08" db="EMBL/GenBank/DDBJ databases">
        <title>Novel species isolated from subtropical streams in China.</title>
        <authorList>
            <person name="Lu H."/>
        </authorList>
    </citation>
    <scope>NUCLEOTIDE SEQUENCE [LARGE SCALE GENOMIC DNA]</scope>
    <source>
        <strain evidence="7 8">CY22W</strain>
    </source>
</reference>
<evidence type="ECO:0000256" key="1">
    <source>
        <dbReference type="ARBA" id="ARBA00022722"/>
    </source>
</evidence>
<dbReference type="EMBL" id="JACOGD010000006">
    <property type="protein sequence ID" value="MBC3932615.1"/>
    <property type="molecule type" value="Genomic_DNA"/>
</dbReference>
<dbReference type="Gene3D" id="3.40.960.10">
    <property type="entry name" value="VSR Endonuclease"/>
    <property type="match status" value="1"/>
</dbReference>
<keyword evidence="2 6" id="KW-0255">Endonuclease</keyword>
<sequence>MDTLTPEQRRRAMAAVKSRDTKPELVVRRLLHGAGYRFRLQRKDLPGKPDIVLTRFNAVIFVHGCFWHQHSGCKRALRPTTRREYWESKLDRNIERDAKTKLELERLGWRVHIVWECETQNIDFLRRQLVQFLQVEK</sequence>
<evidence type="ECO:0000256" key="3">
    <source>
        <dbReference type="ARBA" id="ARBA00022763"/>
    </source>
</evidence>
<evidence type="ECO:0000313" key="8">
    <source>
        <dbReference type="Proteomes" id="UP000654304"/>
    </source>
</evidence>
<keyword evidence="5 6" id="KW-0234">DNA repair</keyword>
<comment type="caution">
    <text evidence="7">The sequence shown here is derived from an EMBL/GenBank/DDBJ whole genome shotgun (WGS) entry which is preliminary data.</text>
</comment>
<organism evidence="7 8">
    <name type="scientific">Undibacterium curvum</name>
    <dbReference type="NCBI Taxonomy" id="2762294"/>
    <lineage>
        <taxon>Bacteria</taxon>
        <taxon>Pseudomonadati</taxon>
        <taxon>Pseudomonadota</taxon>
        <taxon>Betaproteobacteria</taxon>
        <taxon>Burkholderiales</taxon>
        <taxon>Oxalobacteraceae</taxon>
        <taxon>Undibacterium</taxon>
    </lineage>
</organism>
<dbReference type="EC" id="3.1.-.-" evidence="6"/>
<accession>A0ABR7A6T3</accession>
<protein>
    <recommendedName>
        <fullName evidence="6">Very short patch repair endonuclease</fullName>
        <ecNumber evidence="6">3.1.-.-</ecNumber>
    </recommendedName>
</protein>
<keyword evidence="8" id="KW-1185">Reference proteome</keyword>
<evidence type="ECO:0000256" key="6">
    <source>
        <dbReference type="PIRNR" id="PIRNR018267"/>
    </source>
</evidence>
<dbReference type="CDD" id="cd00221">
    <property type="entry name" value="Vsr"/>
    <property type="match status" value="1"/>
</dbReference>
<evidence type="ECO:0000256" key="2">
    <source>
        <dbReference type="ARBA" id="ARBA00022759"/>
    </source>
</evidence>
<gene>
    <name evidence="7" type="primary">vsr</name>
    <name evidence="7" type="ORF">H8K43_13080</name>
</gene>
<dbReference type="InterPro" id="IPR004603">
    <property type="entry name" value="DNA_mismatch_endonuc_vsr"/>
</dbReference>
<evidence type="ECO:0000313" key="7">
    <source>
        <dbReference type="EMBL" id="MBC3932615.1"/>
    </source>
</evidence>
<dbReference type="Proteomes" id="UP000654304">
    <property type="component" value="Unassembled WGS sequence"/>
</dbReference>
<dbReference type="InterPro" id="IPR011335">
    <property type="entry name" value="Restrct_endonuc-II-like"/>
</dbReference>
<comment type="similarity">
    <text evidence="6">Belongs to the vsr family.</text>
</comment>
<name>A0ABR7A6T3_9BURK</name>
<keyword evidence="4 6" id="KW-0378">Hydrolase</keyword>
<proteinExistence type="inferred from homology"/>
<dbReference type="Pfam" id="PF03852">
    <property type="entry name" value="Vsr"/>
    <property type="match status" value="1"/>
</dbReference>
<dbReference type="NCBIfam" id="TIGR00632">
    <property type="entry name" value="vsr"/>
    <property type="match status" value="1"/>
</dbReference>
<dbReference type="PIRSF" id="PIRSF018267">
    <property type="entry name" value="VSR_endonuc"/>
    <property type="match status" value="1"/>
</dbReference>
<comment type="function">
    <text evidence="6">May nick specific sequences that contain T:G mispairs resulting from m5C-deamination.</text>
</comment>
<dbReference type="SUPFAM" id="SSF52980">
    <property type="entry name" value="Restriction endonuclease-like"/>
    <property type="match status" value="1"/>
</dbReference>
<evidence type="ECO:0000256" key="4">
    <source>
        <dbReference type="ARBA" id="ARBA00022801"/>
    </source>
</evidence>
<keyword evidence="3 6" id="KW-0227">DNA damage</keyword>
<dbReference type="GO" id="GO:0004519">
    <property type="term" value="F:endonuclease activity"/>
    <property type="evidence" value="ECO:0007669"/>
    <property type="project" value="UniProtKB-KW"/>
</dbReference>